<keyword evidence="2" id="KW-0233">DNA recombination</keyword>
<accession>A0A2B4RX61</accession>
<dbReference type="PANTHER" id="PTHR30349:SF41">
    <property type="entry name" value="INTEGRASE_RECOMBINASE PROTEIN MJ0367-RELATED"/>
    <property type="match status" value="1"/>
</dbReference>
<dbReference type="EMBL" id="LSMT01000280">
    <property type="protein sequence ID" value="PFX21363.1"/>
    <property type="molecule type" value="Genomic_DNA"/>
</dbReference>
<keyword evidence="1" id="KW-0238">DNA-binding</keyword>
<feature type="compositionally biased region" description="Low complexity" evidence="3">
    <location>
        <begin position="71"/>
        <end position="82"/>
    </location>
</feature>
<dbReference type="InterPro" id="IPR050090">
    <property type="entry name" value="Tyrosine_recombinase_XerCD"/>
</dbReference>
<dbReference type="OrthoDB" id="5980003at2759"/>
<dbReference type="GO" id="GO:0015074">
    <property type="term" value="P:DNA integration"/>
    <property type="evidence" value="ECO:0007669"/>
    <property type="project" value="InterPro"/>
</dbReference>
<dbReference type="GO" id="GO:0006310">
    <property type="term" value="P:DNA recombination"/>
    <property type="evidence" value="ECO:0007669"/>
    <property type="project" value="UniProtKB-KW"/>
</dbReference>
<dbReference type="PANTHER" id="PTHR30349">
    <property type="entry name" value="PHAGE INTEGRASE-RELATED"/>
    <property type="match status" value="1"/>
</dbReference>
<dbReference type="GO" id="GO:0003677">
    <property type="term" value="F:DNA binding"/>
    <property type="evidence" value="ECO:0007669"/>
    <property type="project" value="UniProtKB-KW"/>
</dbReference>
<dbReference type="AlphaFoldDB" id="A0A2B4RX61"/>
<evidence type="ECO:0000313" key="4">
    <source>
        <dbReference type="EMBL" id="PFX21363.1"/>
    </source>
</evidence>
<dbReference type="InterPro" id="IPR011010">
    <property type="entry name" value="DNA_brk_join_enz"/>
</dbReference>
<dbReference type="SUPFAM" id="SSF52266">
    <property type="entry name" value="SGNH hydrolase"/>
    <property type="match status" value="1"/>
</dbReference>
<organism evidence="4 5">
    <name type="scientific">Stylophora pistillata</name>
    <name type="common">Smooth cauliflower coral</name>
    <dbReference type="NCBI Taxonomy" id="50429"/>
    <lineage>
        <taxon>Eukaryota</taxon>
        <taxon>Metazoa</taxon>
        <taxon>Cnidaria</taxon>
        <taxon>Anthozoa</taxon>
        <taxon>Hexacorallia</taxon>
        <taxon>Scleractinia</taxon>
        <taxon>Astrocoeniina</taxon>
        <taxon>Pocilloporidae</taxon>
        <taxon>Stylophora</taxon>
    </lineage>
</organism>
<gene>
    <name evidence="4" type="ORF">AWC38_SpisGene14148</name>
</gene>
<name>A0A2B4RX61_STYPI</name>
<dbReference type="InterPro" id="IPR013762">
    <property type="entry name" value="Integrase-like_cat_sf"/>
</dbReference>
<evidence type="ECO:0000256" key="1">
    <source>
        <dbReference type="ARBA" id="ARBA00023125"/>
    </source>
</evidence>
<evidence type="ECO:0000313" key="5">
    <source>
        <dbReference type="Proteomes" id="UP000225706"/>
    </source>
</evidence>
<feature type="region of interest" description="Disordered" evidence="3">
    <location>
        <begin position="62"/>
        <end position="98"/>
    </location>
</feature>
<dbReference type="Proteomes" id="UP000225706">
    <property type="component" value="Unassembled WGS sequence"/>
</dbReference>
<evidence type="ECO:0000256" key="2">
    <source>
        <dbReference type="ARBA" id="ARBA00023172"/>
    </source>
</evidence>
<protein>
    <submittedName>
        <fullName evidence="4">Uncharacterized protein</fullName>
    </submittedName>
</protein>
<comment type="caution">
    <text evidence="4">The sequence shown here is derived from an EMBL/GenBank/DDBJ whole genome shotgun (WGS) entry which is preliminary data.</text>
</comment>
<dbReference type="Gene3D" id="1.10.443.10">
    <property type="entry name" value="Intergrase catalytic core"/>
    <property type="match status" value="1"/>
</dbReference>
<keyword evidence="5" id="KW-1185">Reference proteome</keyword>
<sequence>MVLSTILQPAYLPAFGQCSIPGEEFHVNSTKEVEPGNSWHRKHLKDLYSDWAAQADYSGEDLSDEDMYAPSSCSEASEESSSTDGWGNVEENRENQIHGVVEEKVKTPAKRIARRCPLKGCKSKVIHLPRHLREVHKWRRERAKNATSSFGVRKSFFPKPVQPEVSVQQKKKDYHRHRPCPIAGCHSVVKRLPNHIQQVHKDIKKGSVRYKQVLRQARSLKTWTPLNADLDNPEVEYAAMPNNTEHREMIDLDVQLHEENEVEFVEDNDGEDEEEIFRAFCQWLQTADGGRRDRKMAKQHSSQVRKILVIIDPEKRLSSLFNKNLIRDKFLVDYAEKMYKPDTVKAHLLSLRNFCSFVKTEEPSSVTVDVATIEKIEEKARLWSSSYKKDSNRRHLEKQNEDLQKLVTPEMVSQFENSESARTAVAYIGQLSGAHSIQVNQSMYTLIRNFILTEMTIANAHRSGVLANMTMDEFLKAKKTSQESVLIKVKDHKTADTHGPARVVLSPTLFSYLKVYVNEVRSLVQKDSDTSSSVFLSWNGVKLQSGQISTAIDAAWQKAGMEGHVCSTIFRKSTVTKVHEDHKDLRDDLADLMGHKTSTAERRLACDVRSQFDPWIRSNFNLAGTASVQLHGVGGRSVAKLRSFDLHVVEQIAPDIVILEIGTNDLVHKSPEVVGSEIESLYCKHVISRSTTSDDLFVDTTLMATQSLTEENSDLSENEDVQEIEDPILVAVNAGASLRSPTSAVIARKRKLPANEGKYKQRGSSKTTVRTSAWDRITEYPKHHFAVVNRKLRCNACSEIISEKKSSIEKHIKSKKHERGLSEIAKSKSESQTITACFQRRDNREKACGSTLPAEMRLFRFEVVESFLSGGIALTKVDALRPLLEKHGHRLTNRAHLSELIPAVLENEKDKLKKELKAIIVKNEK</sequence>
<evidence type="ECO:0000256" key="3">
    <source>
        <dbReference type="SAM" id="MobiDB-lite"/>
    </source>
</evidence>
<proteinExistence type="predicted"/>
<dbReference type="SUPFAM" id="SSF56349">
    <property type="entry name" value="DNA breaking-rejoining enzymes"/>
    <property type="match status" value="1"/>
</dbReference>
<reference evidence="5" key="1">
    <citation type="journal article" date="2017" name="bioRxiv">
        <title>Comparative analysis of the genomes of Stylophora pistillata and Acropora digitifera provides evidence for extensive differences between species of corals.</title>
        <authorList>
            <person name="Voolstra C.R."/>
            <person name="Li Y."/>
            <person name="Liew Y.J."/>
            <person name="Baumgarten S."/>
            <person name="Zoccola D."/>
            <person name="Flot J.-F."/>
            <person name="Tambutte S."/>
            <person name="Allemand D."/>
            <person name="Aranda M."/>
        </authorList>
    </citation>
    <scope>NUCLEOTIDE SEQUENCE [LARGE SCALE GENOMIC DNA]</scope>
</reference>